<accession>A0A2A5WCQ7</accession>
<keyword evidence="2" id="KW-0732">Signal</keyword>
<dbReference type="InterPro" id="IPR012640">
    <property type="entry name" value="Membr_lipoprot_lipid_attach_CS"/>
</dbReference>
<name>A0A2A5WCQ7_9GAMM</name>
<evidence type="ECO:0000313" key="3">
    <source>
        <dbReference type="EMBL" id="PDH34048.1"/>
    </source>
</evidence>
<gene>
    <name evidence="3" type="ORF">CNF02_06745</name>
</gene>
<proteinExistence type="predicted"/>
<reference evidence="3 4" key="1">
    <citation type="submission" date="2017-08" db="EMBL/GenBank/DDBJ databases">
        <title>Fine stratification of microbial communities through a metagenomic profile of the photic zone.</title>
        <authorList>
            <person name="Haro-Moreno J.M."/>
            <person name="Lopez-Perez M."/>
            <person name="De La Torre J."/>
            <person name="Picazo A."/>
            <person name="Camacho A."/>
            <person name="Rodriguez-Valera F."/>
        </authorList>
    </citation>
    <scope>NUCLEOTIDE SEQUENCE [LARGE SCALE GENOMIC DNA]</scope>
    <source>
        <strain evidence="3">MED-G28</strain>
    </source>
</reference>
<dbReference type="Pfam" id="PF08139">
    <property type="entry name" value="LPAM_1"/>
    <property type="match status" value="1"/>
</dbReference>
<sequence>MQRIIFALGLIVSLTGCEALYQSNDGIPRIRSQADAEAYNSTVSAESDKLVCTRERVIGSNIPQFVCLTVGQRERLAQQAVEDIQSIGVERVIGN</sequence>
<protein>
    <recommendedName>
        <fullName evidence="1">Type IV secretion system putative lipoprotein virB7</fullName>
    </recommendedName>
</protein>
<dbReference type="Proteomes" id="UP000219329">
    <property type="component" value="Unassembled WGS sequence"/>
</dbReference>
<comment type="caution">
    <text evidence="3">The sequence shown here is derived from an EMBL/GenBank/DDBJ whole genome shotgun (WGS) entry which is preliminary data.</text>
</comment>
<dbReference type="AlphaFoldDB" id="A0A2A5WCQ7"/>
<evidence type="ECO:0000256" key="2">
    <source>
        <dbReference type="ARBA" id="ARBA00022729"/>
    </source>
</evidence>
<organism evidence="3 4">
    <name type="scientific">OM182 bacterium MED-G28</name>
    <dbReference type="NCBI Taxonomy" id="1986256"/>
    <lineage>
        <taxon>Bacteria</taxon>
        <taxon>Pseudomonadati</taxon>
        <taxon>Pseudomonadota</taxon>
        <taxon>Gammaproteobacteria</taxon>
        <taxon>OMG group</taxon>
        <taxon>OM182 clade</taxon>
    </lineage>
</organism>
<evidence type="ECO:0000256" key="1">
    <source>
        <dbReference type="ARBA" id="ARBA00017922"/>
    </source>
</evidence>
<evidence type="ECO:0000313" key="4">
    <source>
        <dbReference type="Proteomes" id="UP000219329"/>
    </source>
</evidence>
<dbReference type="PROSITE" id="PS51257">
    <property type="entry name" value="PROKAR_LIPOPROTEIN"/>
    <property type="match status" value="1"/>
</dbReference>
<dbReference type="EMBL" id="NTJZ01000005">
    <property type="protein sequence ID" value="PDH34048.1"/>
    <property type="molecule type" value="Genomic_DNA"/>
</dbReference>